<dbReference type="Pfam" id="PF00646">
    <property type="entry name" value="F-box"/>
    <property type="match status" value="1"/>
</dbReference>
<dbReference type="NCBIfam" id="TIGR01640">
    <property type="entry name" value="F_box_assoc_1"/>
    <property type="match status" value="1"/>
</dbReference>
<dbReference type="InterPro" id="IPR017451">
    <property type="entry name" value="F-box-assoc_interact_dom"/>
</dbReference>
<evidence type="ECO:0000313" key="2">
    <source>
        <dbReference type="EMBL" id="CAA7032917.1"/>
    </source>
</evidence>
<comment type="caution">
    <text evidence="2">The sequence shown here is derived from an EMBL/GenBank/DDBJ whole genome shotgun (WGS) entry which is preliminary data.</text>
</comment>
<evidence type="ECO:0000259" key="1">
    <source>
        <dbReference type="PROSITE" id="PS50181"/>
    </source>
</evidence>
<dbReference type="Proteomes" id="UP000467841">
    <property type="component" value="Unassembled WGS sequence"/>
</dbReference>
<dbReference type="InterPro" id="IPR001810">
    <property type="entry name" value="F-box_dom"/>
</dbReference>
<dbReference type="SMART" id="SM00256">
    <property type="entry name" value="FBOX"/>
    <property type="match status" value="1"/>
</dbReference>
<dbReference type="InterPro" id="IPR006527">
    <property type="entry name" value="F-box-assoc_dom_typ1"/>
</dbReference>
<evidence type="ECO:0000313" key="3">
    <source>
        <dbReference type="Proteomes" id="UP000467841"/>
    </source>
</evidence>
<keyword evidence="3" id="KW-1185">Reference proteome</keyword>
<gene>
    <name evidence="2" type="ORF">MERR_LOCUS20152</name>
</gene>
<dbReference type="Pfam" id="PF07734">
    <property type="entry name" value="FBA_1"/>
    <property type="match status" value="2"/>
</dbReference>
<dbReference type="AlphaFoldDB" id="A0A6D2IUQ8"/>
<organism evidence="2 3">
    <name type="scientific">Microthlaspi erraticum</name>
    <dbReference type="NCBI Taxonomy" id="1685480"/>
    <lineage>
        <taxon>Eukaryota</taxon>
        <taxon>Viridiplantae</taxon>
        <taxon>Streptophyta</taxon>
        <taxon>Embryophyta</taxon>
        <taxon>Tracheophyta</taxon>
        <taxon>Spermatophyta</taxon>
        <taxon>Magnoliopsida</taxon>
        <taxon>eudicotyledons</taxon>
        <taxon>Gunneridae</taxon>
        <taxon>Pentapetalae</taxon>
        <taxon>rosids</taxon>
        <taxon>malvids</taxon>
        <taxon>Brassicales</taxon>
        <taxon>Brassicaceae</taxon>
        <taxon>Coluteocarpeae</taxon>
        <taxon>Microthlaspi</taxon>
    </lineage>
</organism>
<proteinExistence type="predicted"/>
<dbReference type="EMBL" id="CACVBM020001129">
    <property type="protein sequence ID" value="CAA7032917.1"/>
    <property type="molecule type" value="Genomic_DNA"/>
</dbReference>
<dbReference type="Gene3D" id="1.20.1280.50">
    <property type="match status" value="1"/>
</dbReference>
<reference evidence="2" key="1">
    <citation type="submission" date="2020-01" db="EMBL/GenBank/DDBJ databases">
        <authorList>
            <person name="Mishra B."/>
        </authorList>
    </citation>
    <scope>NUCLEOTIDE SEQUENCE [LARGE SCALE GENOMIC DNA]</scope>
</reference>
<name>A0A6D2IUQ8_9BRAS</name>
<sequence>MTMMSDLPRDLEEEILSRVPLKSMRSVRSTCKRWDTLSKNHTKEGESHVIVLDHYTYALGYVNKKNKSCRSHKLLKFIDLGSAAKDFAWYEIYDFDSDSWTTLDVTPKWHMSHLNFGVSLKGNTYWRVEEGNSYHLHEGSSEIEIWITTKIEAEKLSWRKFLAVDKRPFVDYMFSFNTRSLLIDEEKKLAVGFVENGFGHETVIIFGEAGDVREVDLGEAAVGKWHWSQICYYVPSSVQCIKKPPGGKRKRQSDLETRRYDENKSKLIALEKRIVKQCMNG</sequence>
<dbReference type="PROSITE" id="PS50181">
    <property type="entry name" value="FBOX"/>
    <property type="match status" value="1"/>
</dbReference>
<dbReference type="InterPro" id="IPR036047">
    <property type="entry name" value="F-box-like_dom_sf"/>
</dbReference>
<feature type="domain" description="F-box" evidence="1">
    <location>
        <begin position="1"/>
        <end position="40"/>
    </location>
</feature>
<dbReference type="SUPFAM" id="SSF81383">
    <property type="entry name" value="F-box domain"/>
    <property type="match status" value="1"/>
</dbReference>
<protein>
    <recommendedName>
        <fullName evidence="1">F-box domain-containing protein</fullName>
    </recommendedName>
</protein>
<accession>A0A6D2IUQ8</accession>
<dbReference type="OrthoDB" id="1135715at2759"/>